<dbReference type="AlphaFoldDB" id="A0A3R9HP54"/>
<organism evidence="2 4">
    <name type="scientific">Streptococcus sanguinis</name>
    <dbReference type="NCBI Taxonomy" id="1305"/>
    <lineage>
        <taxon>Bacteria</taxon>
        <taxon>Bacillati</taxon>
        <taxon>Bacillota</taxon>
        <taxon>Bacilli</taxon>
        <taxon>Lactobacillales</taxon>
        <taxon>Streptococcaceae</taxon>
        <taxon>Streptococcus</taxon>
    </lineage>
</organism>
<dbReference type="EMBL" id="RJND01000003">
    <property type="protein sequence ID" value="RSI52976.1"/>
    <property type="molecule type" value="Genomic_DNA"/>
</dbReference>
<comment type="caution">
    <text evidence="2">The sequence shown here is derived from an EMBL/GenBank/DDBJ whole genome shotgun (WGS) entry which is preliminary data.</text>
</comment>
<evidence type="ECO:0000313" key="2">
    <source>
        <dbReference type="EMBL" id="RSI52976.1"/>
    </source>
</evidence>
<evidence type="ECO:0000313" key="3">
    <source>
        <dbReference type="Proteomes" id="UP000272846"/>
    </source>
</evidence>
<gene>
    <name evidence="2" type="ORF">D8869_05830</name>
    <name evidence="1" type="ORF">D8888_09235</name>
</gene>
<evidence type="ECO:0000313" key="4">
    <source>
        <dbReference type="Proteomes" id="UP000280406"/>
    </source>
</evidence>
<accession>A0A3R9HP54</accession>
<dbReference type="Proteomes" id="UP000272846">
    <property type="component" value="Unassembled WGS sequence"/>
</dbReference>
<dbReference type="RefSeq" id="WP_002908723.1">
    <property type="nucleotide sequence ID" value="NZ_CAXTGR010000010.1"/>
</dbReference>
<name>A0A3R9HP54_STRSA</name>
<dbReference type="Proteomes" id="UP000280406">
    <property type="component" value="Unassembled WGS sequence"/>
</dbReference>
<evidence type="ECO:0008006" key="5">
    <source>
        <dbReference type="Google" id="ProtNLM"/>
    </source>
</evidence>
<evidence type="ECO:0000313" key="1">
    <source>
        <dbReference type="EMBL" id="RSI07228.1"/>
    </source>
</evidence>
<protein>
    <recommendedName>
        <fullName evidence="5">Cingulin</fullName>
    </recommendedName>
</protein>
<sequence length="109" mass="13212">MNAEIYRLDEQFDKKMRELKKKEEYLEDNLSYVLHTTEQLKDEVYQIANGELPVEAYPDIFQMDTNAELFRKDVLEQIDDIGEERSKLRWDYEEQLDALYKKKAKKQNN</sequence>
<dbReference type="EMBL" id="RJMK01000005">
    <property type="protein sequence ID" value="RSI07228.1"/>
    <property type="molecule type" value="Genomic_DNA"/>
</dbReference>
<reference evidence="3 4" key="1">
    <citation type="submission" date="2018-11" db="EMBL/GenBank/DDBJ databases">
        <title>Species Designations Belie Phenotypic and Genotypic Heterogeneity in Oral Streptococci.</title>
        <authorList>
            <person name="Velsko I."/>
        </authorList>
    </citation>
    <scope>NUCLEOTIDE SEQUENCE [LARGE SCALE GENOMIC DNA]</scope>
    <source>
        <strain evidence="2 4">BCC37</strain>
        <strain evidence="1 3">KLC04</strain>
    </source>
</reference>
<proteinExistence type="predicted"/>